<dbReference type="Gramene" id="evm.model.06.1317">
    <property type="protein sequence ID" value="cds.evm.model.06.1317"/>
    <property type="gene ID" value="evm.TU.06.1317"/>
</dbReference>
<feature type="region of interest" description="Disordered" evidence="1">
    <location>
        <begin position="316"/>
        <end position="352"/>
    </location>
</feature>
<dbReference type="Proteomes" id="UP000596661">
    <property type="component" value="Chromosome 6"/>
</dbReference>
<dbReference type="InterPro" id="IPR053098">
    <property type="entry name" value="Petuviruses_polyprotein"/>
</dbReference>
<dbReference type="AlphaFoldDB" id="A0A803PTZ0"/>
<evidence type="ECO:0000256" key="1">
    <source>
        <dbReference type="SAM" id="MobiDB-lite"/>
    </source>
</evidence>
<evidence type="ECO:0000313" key="3">
    <source>
        <dbReference type="Proteomes" id="UP000596661"/>
    </source>
</evidence>
<feature type="compositionally biased region" description="Basic residues" evidence="1">
    <location>
        <begin position="341"/>
        <end position="352"/>
    </location>
</feature>
<dbReference type="EnsemblPlants" id="evm.model.06.1317">
    <property type="protein sequence ID" value="cds.evm.model.06.1317"/>
    <property type="gene ID" value="evm.TU.06.1317"/>
</dbReference>
<organism evidence="2 3">
    <name type="scientific">Cannabis sativa</name>
    <name type="common">Hemp</name>
    <name type="synonym">Marijuana</name>
    <dbReference type="NCBI Taxonomy" id="3483"/>
    <lineage>
        <taxon>Eukaryota</taxon>
        <taxon>Viridiplantae</taxon>
        <taxon>Streptophyta</taxon>
        <taxon>Embryophyta</taxon>
        <taxon>Tracheophyta</taxon>
        <taxon>Spermatophyta</taxon>
        <taxon>Magnoliopsida</taxon>
        <taxon>eudicotyledons</taxon>
        <taxon>Gunneridae</taxon>
        <taxon>Pentapetalae</taxon>
        <taxon>rosids</taxon>
        <taxon>fabids</taxon>
        <taxon>Rosales</taxon>
        <taxon>Cannabaceae</taxon>
        <taxon>Cannabis</taxon>
    </lineage>
</organism>
<dbReference type="PANTHER" id="PTHR48435">
    <property type="entry name" value="POLYPROTEIN"/>
    <property type="match status" value="1"/>
</dbReference>
<reference evidence="2" key="1">
    <citation type="submission" date="2018-11" db="EMBL/GenBank/DDBJ databases">
        <authorList>
            <person name="Grassa J C."/>
        </authorList>
    </citation>
    <scope>NUCLEOTIDE SEQUENCE [LARGE SCALE GENOMIC DNA]</scope>
</reference>
<accession>A0A803PTZ0</accession>
<feature type="compositionally biased region" description="Basic residues" evidence="1">
    <location>
        <begin position="318"/>
        <end position="328"/>
    </location>
</feature>
<feature type="compositionally biased region" description="Basic and acidic residues" evidence="1">
    <location>
        <begin position="60"/>
        <end position="69"/>
    </location>
</feature>
<name>A0A803PTZ0_CANSA</name>
<proteinExistence type="predicted"/>
<dbReference type="PANTHER" id="PTHR48435:SF1">
    <property type="entry name" value="POLYPROTEIN"/>
    <property type="match status" value="1"/>
</dbReference>
<dbReference type="EMBL" id="UZAU01000599">
    <property type="status" value="NOT_ANNOTATED_CDS"/>
    <property type="molecule type" value="Genomic_DNA"/>
</dbReference>
<keyword evidence="3" id="KW-1185">Reference proteome</keyword>
<reference evidence="2" key="2">
    <citation type="submission" date="2021-03" db="UniProtKB">
        <authorList>
            <consortium name="EnsemblPlants"/>
        </authorList>
    </citation>
    <scope>IDENTIFICATION</scope>
</reference>
<sequence length="352" mass="40319">MMSTIIPEAVEISSFDKDGSPIYAFKSASGHIYWDICNCSNCTTSNEQEEAPKKKSAGKKLKENWESGQKDIGPLGEPLGKFDYLVKYSFKPIIHEDIQPTGWECEDDEHKLLLPCYKPKKSKPNLFMLKGINDKFPLPCSFMDETGKITHQPKVLNPNIREADGTLKKITPAEVVLNWQMESMLAQNKTLQQIDEKLSTTTHKVIQINEVFSKVDTVMIRLVYKISQVHEELLQIVKSKQVPQEIFLAKEVELKGLKSQYVSMQTQSKDRLPLTAGLDSTSWLFSTLPKSAQPLASPPKMGDQILRLKRILDEKDKLKRKKETKKSRLMQYSTHGWEKERHHRHHPSTLSE</sequence>
<feature type="region of interest" description="Disordered" evidence="1">
    <location>
        <begin position="44"/>
        <end position="69"/>
    </location>
</feature>
<evidence type="ECO:0000313" key="2">
    <source>
        <dbReference type="EnsemblPlants" id="cds.evm.model.06.1317"/>
    </source>
</evidence>
<protein>
    <submittedName>
        <fullName evidence="2">Uncharacterized protein</fullName>
    </submittedName>
</protein>